<proteinExistence type="predicted"/>
<evidence type="ECO:0000313" key="2">
    <source>
        <dbReference type="EMBL" id="CAL7936587.1"/>
    </source>
</evidence>
<dbReference type="CDD" id="cd11715">
    <property type="entry name" value="THUMP_AdoMetMT"/>
    <property type="match status" value="1"/>
</dbReference>
<dbReference type="Pfam" id="PF01170">
    <property type="entry name" value="UPF0020"/>
    <property type="match status" value="1"/>
</dbReference>
<reference evidence="2 3" key="1">
    <citation type="submission" date="2024-08" db="EMBL/GenBank/DDBJ databases">
        <authorList>
            <person name="Will J Nash"/>
            <person name="Angela Man"/>
            <person name="Seanna McTaggart"/>
            <person name="Kendall Baker"/>
            <person name="Tom Barker"/>
            <person name="Leah Catchpole"/>
            <person name="Alex Durrant"/>
            <person name="Karim Gharbi"/>
            <person name="Naomi Irish"/>
            <person name="Gemy Kaithakottil"/>
            <person name="Debby Ku"/>
            <person name="Aaliyah Providence"/>
            <person name="Felix Shaw"/>
            <person name="David Swarbreck"/>
            <person name="Chris Watkins"/>
            <person name="Ann M. McCartney"/>
            <person name="Giulio Formenti"/>
            <person name="Alice Mouton"/>
            <person name="Noel Vella"/>
            <person name="Bjorn M von Reumont"/>
            <person name="Adriana Vella"/>
            <person name="Wilfried Haerty"/>
        </authorList>
    </citation>
    <scope>NUCLEOTIDE SEQUENCE [LARGE SCALE GENOMIC DNA]</scope>
</reference>
<dbReference type="PANTHER" id="PTHR14911:SF13">
    <property type="entry name" value="TRNA (GUANINE(6)-N2)-METHYLTRANSFERASE THUMP3"/>
    <property type="match status" value="1"/>
</dbReference>
<evidence type="ECO:0000313" key="3">
    <source>
        <dbReference type="Proteomes" id="UP001642520"/>
    </source>
</evidence>
<dbReference type="PANTHER" id="PTHR14911">
    <property type="entry name" value="THUMP DOMAIN-CONTAINING"/>
    <property type="match status" value="1"/>
</dbReference>
<dbReference type="Gene3D" id="3.30.2130.30">
    <property type="match status" value="1"/>
</dbReference>
<dbReference type="InterPro" id="IPR000241">
    <property type="entry name" value="RlmKL-like_Mtase"/>
</dbReference>
<dbReference type="EMBL" id="CAXAJV020001287">
    <property type="protein sequence ID" value="CAL7936587.1"/>
    <property type="molecule type" value="Genomic_DNA"/>
</dbReference>
<dbReference type="Gene3D" id="3.40.50.150">
    <property type="entry name" value="Vaccinia Virus protein VP39"/>
    <property type="match status" value="1"/>
</dbReference>
<protein>
    <recommendedName>
        <fullName evidence="1">Ribosomal RNA large subunit methyltransferase K/L-like methyltransferase domain-containing protein</fullName>
    </recommendedName>
</protein>
<dbReference type="SUPFAM" id="SSF53335">
    <property type="entry name" value="S-adenosyl-L-methionine-dependent methyltransferases"/>
    <property type="match status" value="1"/>
</dbReference>
<dbReference type="InterPro" id="IPR029063">
    <property type="entry name" value="SAM-dependent_MTases_sf"/>
</dbReference>
<name>A0ABP1N803_XYLVO</name>
<evidence type="ECO:0000259" key="1">
    <source>
        <dbReference type="Pfam" id="PF01170"/>
    </source>
</evidence>
<gene>
    <name evidence="2" type="ORF">XYLVIOL_LOCUS2242</name>
</gene>
<accession>A0ABP1N803</accession>
<sequence>MSLDNKSDLQKLFIESLQNDNVFMIATTVNTGFEWQTVDECREKLDKNVRIVKERGKIFFNVDWSQFPQVEDMRSIDNVFIVTDVRKFEFGGISKEADLQLFKEAVHNDMKLEKALNAWKHITGFQGEMFPTIEQYNSAKKDYALSNTIVTSTTPREKKRGQDPSNAKRNEILRYRVTCERTGTHLFESSDVARIIGGELQDKYFWLVDLSGYYLEIVCKVTNNELVTQLRVTHESKHRRNIMNFGPTTLRATVCYNLLRLAHPNPGDIIIDPMCGGGSIPIEATLAYSQTYIVSGDNHPKAVYRTKSNIDASSPRCKIDLLCWSVSQLPFKDSFIDIVVTDMPFGKRSGRTTDNRILYKQFLKELGRIMKPLTGRAVLLTCDRRSFATALQTAGNLFRVTKTLGVNIGGLQAAVYVLRRTDIHYEQFEPKTPKHNVKKPVTRDETDNNAVVVV</sequence>
<dbReference type="Proteomes" id="UP001642520">
    <property type="component" value="Unassembled WGS sequence"/>
</dbReference>
<dbReference type="SUPFAM" id="SSF143437">
    <property type="entry name" value="THUMP domain-like"/>
    <property type="match status" value="1"/>
</dbReference>
<organism evidence="2 3">
    <name type="scientific">Xylocopa violacea</name>
    <name type="common">Violet carpenter bee</name>
    <name type="synonym">Apis violacea</name>
    <dbReference type="NCBI Taxonomy" id="135666"/>
    <lineage>
        <taxon>Eukaryota</taxon>
        <taxon>Metazoa</taxon>
        <taxon>Ecdysozoa</taxon>
        <taxon>Arthropoda</taxon>
        <taxon>Hexapoda</taxon>
        <taxon>Insecta</taxon>
        <taxon>Pterygota</taxon>
        <taxon>Neoptera</taxon>
        <taxon>Endopterygota</taxon>
        <taxon>Hymenoptera</taxon>
        <taxon>Apocrita</taxon>
        <taxon>Aculeata</taxon>
        <taxon>Apoidea</taxon>
        <taxon>Anthophila</taxon>
        <taxon>Apidae</taxon>
        <taxon>Xylocopa</taxon>
        <taxon>Xylocopa</taxon>
    </lineage>
</organism>
<comment type="caution">
    <text evidence="2">The sequence shown here is derived from an EMBL/GenBank/DDBJ whole genome shotgun (WGS) entry which is preliminary data.</text>
</comment>
<keyword evidence="3" id="KW-1185">Reference proteome</keyword>
<feature type="domain" description="Ribosomal RNA large subunit methyltransferase K/L-like methyltransferase" evidence="1">
    <location>
        <begin position="245"/>
        <end position="412"/>
    </location>
</feature>